<dbReference type="HAMAP" id="MF_00222">
    <property type="entry name" value="Shikimate_DH_AroE"/>
    <property type="match status" value="1"/>
</dbReference>
<accession>A0A656IC45</accession>
<dbReference type="GO" id="GO:0019632">
    <property type="term" value="P:shikimate metabolic process"/>
    <property type="evidence" value="ECO:0007669"/>
    <property type="project" value="TreeGrafter"/>
</dbReference>
<dbReference type="EC" id="1.1.1.282" evidence="8"/>
<evidence type="ECO:0000259" key="9">
    <source>
        <dbReference type="Pfam" id="PF08501"/>
    </source>
</evidence>
<comment type="pathway">
    <text evidence="7">Aromatic compound metabolism; 3,4-dihydroxybenzoate biosynthesis; 3-dehydroquinate from D-quinate (NAD(+) route).</text>
</comment>
<gene>
    <name evidence="8" type="primary">ydiB</name>
    <name evidence="11" type="ORF">A673_03793</name>
</gene>
<dbReference type="Proteomes" id="UP000014535">
    <property type="component" value="Unassembled WGS sequence"/>
</dbReference>
<dbReference type="FunFam" id="3.40.50.720:FF:000086">
    <property type="entry name" value="Quinate/shikimate dehydrogenase"/>
    <property type="match status" value="1"/>
</dbReference>
<sequence length="302" mass="33000">MRPALHCPLIKEYKMDVTAKYELIGLMAYPIRHSLSPEMQNKALEKAGLPYTYMAFEVDNTTFASAIEGLKALKMRGTGVSMPNKQLACEYVDELTPAAKLVGAINTIVNDDGYLRGYNTDGTGHIRAIKESGFDIRGKTMVLLGAGGAATAIGAQAAIEGIKEIKLFNRKDDFFEKAVAFAKRVNENTDCVVTVTDLADQHAFTEALASADILTNGTKVGMKPLENESLIGDVSLLRPELLVTECVYNPHMTKLLQQAQQAGCKTIDGYGMLLWQGAEQFELWTGKAFPLDYVKQVMGFTA</sequence>
<evidence type="ECO:0000313" key="12">
    <source>
        <dbReference type="Proteomes" id="UP000014535"/>
    </source>
</evidence>
<dbReference type="Gene3D" id="3.40.50.720">
    <property type="entry name" value="NAD(P)-binding Rossmann-like Domain"/>
    <property type="match status" value="1"/>
</dbReference>
<dbReference type="InterPro" id="IPR041121">
    <property type="entry name" value="SDH_C"/>
</dbReference>
<organism evidence="11 12">
    <name type="scientific">Salmonella enteritidis (strain 2009K0958)</name>
    <dbReference type="NCBI Taxonomy" id="1192586"/>
    <lineage>
        <taxon>Bacteria</taxon>
        <taxon>Pseudomonadati</taxon>
        <taxon>Pseudomonadota</taxon>
        <taxon>Gammaproteobacteria</taxon>
        <taxon>Enterobacterales</taxon>
        <taxon>Enterobacteriaceae</taxon>
        <taxon>Salmonella</taxon>
    </lineage>
</organism>
<proteinExistence type="inferred from homology"/>
<comment type="pathway">
    <text evidence="1 8">Metabolic intermediate biosynthesis; chorismate biosynthesis; chorismate from D-erythrose 4-phosphate and phosphoenolpyruvate: step 4/7.</text>
</comment>
<comment type="catalytic activity">
    <reaction evidence="8">
        <text>shikimate + NAD(+) = 3-dehydroshikimate + NADH + H(+)</text>
        <dbReference type="Rhea" id="RHEA:17741"/>
        <dbReference type="ChEBI" id="CHEBI:15378"/>
        <dbReference type="ChEBI" id="CHEBI:16630"/>
        <dbReference type="ChEBI" id="CHEBI:36208"/>
        <dbReference type="ChEBI" id="CHEBI:57540"/>
        <dbReference type="ChEBI" id="CHEBI:57945"/>
        <dbReference type="EC" id="1.1.1.282"/>
    </reaction>
</comment>
<feature type="binding site" evidence="8">
    <location>
        <begin position="169"/>
        <end position="172"/>
    </location>
    <ligand>
        <name>NAD(+)</name>
        <dbReference type="ChEBI" id="CHEBI:57540"/>
    </ligand>
</feature>
<dbReference type="NCBIfam" id="NF009390">
    <property type="entry name" value="PRK12749.1"/>
    <property type="match status" value="1"/>
</dbReference>
<comment type="catalytic activity">
    <reaction evidence="8">
        <text>L-quinate + NAD(+) = 3-dehydroquinate + NADH + H(+)</text>
        <dbReference type="Rhea" id="RHEA:22364"/>
        <dbReference type="ChEBI" id="CHEBI:15378"/>
        <dbReference type="ChEBI" id="CHEBI:29751"/>
        <dbReference type="ChEBI" id="CHEBI:32364"/>
        <dbReference type="ChEBI" id="CHEBI:57540"/>
        <dbReference type="ChEBI" id="CHEBI:57945"/>
        <dbReference type="EC" id="1.1.1.282"/>
    </reaction>
</comment>
<feature type="binding site" evidence="8">
    <location>
        <begin position="246"/>
        <end position="249"/>
    </location>
    <ligand>
        <name>NAD(+)</name>
        <dbReference type="ChEBI" id="CHEBI:57540"/>
    </ligand>
</feature>
<reference evidence="11 12" key="1">
    <citation type="submission" date="2013-04" db="EMBL/GenBank/DDBJ databases">
        <authorList>
            <person name="McClelland M."/>
            <person name="Porwollik S."/>
            <person name="Desai P."/>
            <person name="Cheng P."/>
            <person name="Wollam A."/>
            <person name="Pepin K."/>
            <person name="Palsikar V.B."/>
            <person name="Fulton L."/>
            <person name="Fulton R."/>
            <person name="Delehaunty K."/>
            <person name="Fronick C."/>
            <person name="Godfrey J."/>
            <person name="Waligorski J."/>
            <person name="Appelbaum E."/>
            <person name="Tomlinson C."/>
            <person name="Warren W."/>
            <person name="Sodergren E."/>
            <person name="Weinstock G."/>
            <person name="Wilson R.K."/>
        </authorList>
    </citation>
    <scope>NUCLEOTIDE SEQUENCE [LARGE SCALE GENOMIC DNA]</scope>
    <source>
        <strain evidence="11 12">2009K0958</strain>
    </source>
</reference>
<dbReference type="Pfam" id="PF08501">
    <property type="entry name" value="Shikimate_dh_N"/>
    <property type="match status" value="1"/>
</dbReference>
<protein>
    <recommendedName>
        <fullName evidence="8">Quinate/shikimate dehydrogenase</fullName>
        <ecNumber evidence="8">1.1.1.282</ecNumber>
    </recommendedName>
    <alternativeName>
        <fullName evidence="8">NAD-dependent shikimate 5-dehydrogenase</fullName>
    </alternativeName>
</protein>
<dbReference type="GO" id="GO:0004764">
    <property type="term" value="F:shikimate 3-dehydrogenase (NADP+) activity"/>
    <property type="evidence" value="ECO:0007669"/>
    <property type="project" value="UniProtKB-UniRule"/>
</dbReference>
<dbReference type="InterPro" id="IPR022872">
    <property type="entry name" value="Quinate/Shikimate_DH"/>
</dbReference>
<keyword evidence="5 8" id="KW-0520">NAD</keyword>
<feature type="binding site" evidence="8">
    <location>
        <position position="219"/>
    </location>
    <ligand>
        <name>NAD(+)</name>
        <dbReference type="ChEBI" id="CHEBI:57540"/>
    </ligand>
</feature>
<dbReference type="UniPathway" id="UPA00053">
    <property type="reaction ID" value="UER00087"/>
</dbReference>
<dbReference type="SUPFAM" id="SSF53223">
    <property type="entry name" value="Aminoacid dehydrogenase-like, N-terminal domain"/>
    <property type="match status" value="1"/>
</dbReference>
<evidence type="ECO:0000256" key="6">
    <source>
        <dbReference type="ARBA" id="ARBA00023141"/>
    </source>
</evidence>
<evidence type="ECO:0000313" key="11">
    <source>
        <dbReference type="EMBL" id="EPI65945.1"/>
    </source>
</evidence>
<dbReference type="PANTHER" id="PTHR21089:SF1">
    <property type="entry name" value="BIFUNCTIONAL 3-DEHYDROQUINATE DEHYDRATASE_SHIKIMATE DEHYDROGENASE, CHLOROPLASTIC"/>
    <property type="match status" value="1"/>
</dbReference>
<dbReference type="GO" id="GO:0009073">
    <property type="term" value="P:aromatic amino acid family biosynthetic process"/>
    <property type="evidence" value="ECO:0007669"/>
    <property type="project" value="UniProtKB-KW"/>
</dbReference>
<evidence type="ECO:0000256" key="2">
    <source>
        <dbReference type="ARBA" id="ARBA00022605"/>
    </source>
</evidence>
<comment type="caution">
    <text evidence="11">The sequence shown here is derived from an EMBL/GenBank/DDBJ whole genome shotgun (WGS) entry which is preliminary data.</text>
</comment>
<keyword evidence="3 8" id="KW-0521">NADP</keyword>
<feature type="domain" description="Shikimate dehydrogenase substrate binding N-terminal" evidence="9">
    <location>
        <begin position="26"/>
        <end position="108"/>
    </location>
</feature>
<comment type="catalytic activity">
    <reaction evidence="8">
        <text>L-quinate + NADP(+) = 3-dehydroquinate + NADPH + H(+)</text>
        <dbReference type="Rhea" id="RHEA:18425"/>
        <dbReference type="ChEBI" id="CHEBI:15378"/>
        <dbReference type="ChEBI" id="CHEBI:29751"/>
        <dbReference type="ChEBI" id="CHEBI:32364"/>
        <dbReference type="ChEBI" id="CHEBI:57783"/>
        <dbReference type="ChEBI" id="CHEBI:58349"/>
        <dbReference type="EC" id="1.1.1.282"/>
    </reaction>
</comment>
<dbReference type="AlphaFoldDB" id="A0A656IC45"/>
<keyword evidence="4 8" id="KW-0560">Oxidoreductase</keyword>
<evidence type="ECO:0000256" key="1">
    <source>
        <dbReference type="ARBA" id="ARBA00004871"/>
    </source>
</evidence>
<keyword evidence="2 8" id="KW-0028">Amino-acid biosynthesis</keyword>
<dbReference type="GO" id="GO:0009423">
    <property type="term" value="P:chorismate biosynthetic process"/>
    <property type="evidence" value="ECO:0007669"/>
    <property type="project" value="UniProtKB-UniRule"/>
</dbReference>
<dbReference type="Gene3D" id="3.40.50.10860">
    <property type="entry name" value="Leucine Dehydrogenase, chain A, domain 1"/>
    <property type="match status" value="1"/>
</dbReference>
<feature type="binding site" evidence="8">
    <location>
        <begin position="146"/>
        <end position="149"/>
    </location>
    <ligand>
        <name>NAD(+)</name>
        <dbReference type="ChEBI" id="CHEBI:57540"/>
    </ligand>
</feature>
<dbReference type="InterPro" id="IPR046346">
    <property type="entry name" value="Aminoacid_DH-like_N_sf"/>
</dbReference>
<evidence type="ECO:0000256" key="7">
    <source>
        <dbReference type="ARBA" id="ARBA00060613"/>
    </source>
</evidence>
<comment type="catalytic activity">
    <reaction evidence="8">
        <text>shikimate + NADP(+) = 3-dehydroshikimate + NADPH + H(+)</text>
        <dbReference type="Rhea" id="RHEA:17737"/>
        <dbReference type="ChEBI" id="CHEBI:15378"/>
        <dbReference type="ChEBI" id="CHEBI:16630"/>
        <dbReference type="ChEBI" id="CHEBI:36208"/>
        <dbReference type="ChEBI" id="CHEBI:57783"/>
        <dbReference type="ChEBI" id="CHEBI:58349"/>
        <dbReference type="EC" id="1.1.1.282"/>
    </reaction>
</comment>
<feature type="binding site" evidence="8">
    <location>
        <position position="121"/>
    </location>
    <ligand>
        <name>substrate</name>
    </ligand>
</feature>
<dbReference type="EMBL" id="ATFT01000084">
    <property type="protein sequence ID" value="EPI65945.1"/>
    <property type="molecule type" value="Genomic_DNA"/>
</dbReference>
<dbReference type="Pfam" id="PF18317">
    <property type="entry name" value="SDH_C"/>
    <property type="match status" value="1"/>
</dbReference>
<feature type="domain" description="SDH C-terminal" evidence="10">
    <location>
        <begin position="269"/>
        <end position="298"/>
    </location>
</feature>
<evidence type="ECO:0000259" key="10">
    <source>
        <dbReference type="Pfam" id="PF18317"/>
    </source>
</evidence>
<dbReference type="GO" id="GO:0030266">
    <property type="term" value="F:quinate 3-dehydrogenase (NAD+) activity"/>
    <property type="evidence" value="ECO:0007669"/>
    <property type="project" value="UniProtKB-UniRule"/>
</dbReference>
<evidence type="ECO:0000256" key="5">
    <source>
        <dbReference type="ARBA" id="ARBA00023027"/>
    </source>
</evidence>
<dbReference type="HAMAP" id="MF_01578">
    <property type="entry name" value="Shikimate_DH_YdiB"/>
    <property type="match status" value="1"/>
</dbReference>
<dbReference type="InterPro" id="IPR013708">
    <property type="entry name" value="Shikimate_DH-bd_N"/>
</dbReference>
<dbReference type="CDD" id="cd01065">
    <property type="entry name" value="NAD_bind_Shikimate_DH"/>
    <property type="match status" value="1"/>
</dbReference>
<name>A0A656IC45_SALE2</name>
<dbReference type="FunFam" id="3.40.50.10860:FF:000004">
    <property type="entry name" value="Quinate/shikimate dehydrogenase"/>
    <property type="match status" value="1"/>
</dbReference>
<dbReference type="GO" id="GO:0052734">
    <property type="term" value="F:shikimate 3-dehydrogenase (NAD+) activity"/>
    <property type="evidence" value="ECO:0007669"/>
    <property type="project" value="InterPro"/>
</dbReference>
<evidence type="ECO:0000256" key="3">
    <source>
        <dbReference type="ARBA" id="ARBA00022857"/>
    </source>
</evidence>
<dbReference type="GO" id="GO:0008652">
    <property type="term" value="P:amino acid biosynthetic process"/>
    <property type="evidence" value="ECO:0007669"/>
    <property type="project" value="UniProtKB-KW"/>
</dbReference>
<evidence type="ECO:0000256" key="4">
    <source>
        <dbReference type="ARBA" id="ARBA00023002"/>
    </source>
</evidence>
<keyword evidence="6 8" id="KW-0057">Aromatic amino acid biosynthesis</keyword>
<comment type="function">
    <text evidence="8">The actual biological function of YdiB remains unclear, nor is it known whether 3-dehydroshikimate or quinate represents the natural substrate. Catalyzes the reversible NAD-dependent reduction of both 3-dehydroshikimate (DHSA) and 3-dehydroquinate to yield shikimate (SA) and quinate, respectively. It can use both NAD or NADP for catalysis, however it has higher catalytic efficiency with NAD.</text>
</comment>
<dbReference type="SUPFAM" id="SSF51735">
    <property type="entry name" value="NAD(P)-binding Rossmann-fold domains"/>
    <property type="match status" value="1"/>
</dbReference>
<dbReference type="InterPro" id="IPR022893">
    <property type="entry name" value="Shikimate_DH_fam"/>
</dbReference>
<feature type="binding site" evidence="8">
    <location>
        <position position="269"/>
    </location>
    <ligand>
        <name>NAD(+)</name>
        <dbReference type="ChEBI" id="CHEBI:57540"/>
    </ligand>
</feature>
<feature type="binding site" evidence="8">
    <location>
        <position position="85"/>
    </location>
    <ligand>
        <name>substrate</name>
    </ligand>
</feature>
<comment type="subunit">
    <text evidence="8">Homodimer.</text>
</comment>
<dbReference type="InterPro" id="IPR036291">
    <property type="entry name" value="NAD(P)-bd_dom_sf"/>
</dbReference>
<dbReference type="GO" id="GO:0052733">
    <property type="term" value="F:quinate 3-dehydrogenase (NADP+) activity"/>
    <property type="evidence" value="ECO:0007669"/>
    <property type="project" value="InterPro"/>
</dbReference>
<evidence type="ECO:0000256" key="8">
    <source>
        <dbReference type="HAMAP-Rule" id="MF_01578"/>
    </source>
</evidence>
<comment type="similarity">
    <text evidence="8">Belongs to the shikimate dehydrogenase family.</text>
</comment>
<dbReference type="PANTHER" id="PTHR21089">
    <property type="entry name" value="SHIKIMATE DEHYDROGENASE"/>
    <property type="match status" value="1"/>
</dbReference>